<name>A0A948S147_UNCEI</name>
<evidence type="ECO:0000259" key="1">
    <source>
        <dbReference type="Pfam" id="PF00669"/>
    </source>
</evidence>
<reference evidence="2" key="1">
    <citation type="submission" date="2021-05" db="EMBL/GenBank/DDBJ databases">
        <title>Energy efficiency and biological interactions define the core microbiome of deep oligotrophic groundwater.</title>
        <authorList>
            <person name="Mehrshad M."/>
            <person name="Lopez-Fernandez M."/>
            <person name="Bell E."/>
            <person name="Bernier-Latmani R."/>
            <person name="Bertilsson S."/>
            <person name="Dopson M."/>
        </authorList>
    </citation>
    <scope>NUCLEOTIDE SEQUENCE</scope>
    <source>
        <strain evidence="2">Modern_marine.mb.64</strain>
    </source>
</reference>
<dbReference type="EMBL" id="JAHJDP010000107">
    <property type="protein sequence ID" value="MBU2692937.1"/>
    <property type="molecule type" value="Genomic_DNA"/>
</dbReference>
<accession>A0A948S147</accession>
<dbReference type="GO" id="GO:0005198">
    <property type="term" value="F:structural molecule activity"/>
    <property type="evidence" value="ECO:0007669"/>
    <property type="project" value="InterPro"/>
</dbReference>
<dbReference type="SUPFAM" id="SSF64518">
    <property type="entry name" value="Phase 1 flagellin"/>
    <property type="match status" value="1"/>
</dbReference>
<proteinExistence type="predicted"/>
<dbReference type="Gene3D" id="1.20.1330.10">
    <property type="entry name" value="f41 fragment of flagellin, N-terminal domain"/>
    <property type="match status" value="1"/>
</dbReference>
<dbReference type="Pfam" id="PF00669">
    <property type="entry name" value="Flagellin_N"/>
    <property type="match status" value="1"/>
</dbReference>
<dbReference type="InterPro" id="IPR001492">
    <property type="entry name" value="Flagellin"/>
</dbReference>
<dbReference type="InterPro" id="IPR001029">
    <property type="entry name" value="Flagellin_N"/>
</dbReference>
<dbReference type="PANTHER" id="PTHR42792:SF1">
    <property type="entry name" value="FLAGELLAR HOOK-ASSOCIATED PROTEIN 3"/>
    <property type="match status" value="1"/>
</dbReference>
<comment type="caution">
    <text evidence="2">The sequence shown here is derived from an EMBL/GenBank/DDBJ whole genome shotgun (WGS) entry which is preliminary data.</text>
</comment>
<dbReference type="GO" id="GO:0009288">
    <property type="term" value="C:bacterial-type flagellum"/>
    <property type="evidence" value="ECO:0007669"/>
    <property type="project" value="InterPro"/>
</dbReference>
<evidence type="ECO:0000313" key="2">
    <source>
        <dbReference type="EMBL" id="MBU2692937.1"/>
    </source>
</evidence>
<sequence length="301" mass="33218">MRISTHSSYQIPLSAIQNNAASLADLQARMATSRRVLNPSDDPAAVTPILRARHDVRVAESGMDKLLTVRSFLETQEAHLDLMNDVFDKISTIIYRGAQDGMGADSRNALAVELEAYMEELFDLANTEWNGVRLFGGKASKSAPVDLGRGEQGEIESVAMTSADSEARSFYFGTGQELTLGVTAADVFGKDGETFQDILSLRDRLKADDGDGIRNFIDVFQDHLSQHQTQQAVVGVQVNRLFDMEDVLDTKRVESEAIRSRHEDLDMTEAAMKIQEQTAVLEATLAASARIFDLSLLDFLR</sequence>
<evidence type="ECO:0000313" key="3">
    <source>
        <dbReference type="Proteomes" id="UP000777784"/>
    </source>
</evidence>
<organism evidence="2 3">
    <name type="scientific">Eiseniibacteriota bacterium</name>
    <dbReference type="NCBI Taxonomy" id="2212470"/>
    <lineage>
        <taxon>Bacteria</taxon>
        <taxon>Candidatus Eiseniibacteriota</taxon>
    </lineage>
</organism>
<protein>
    <recommendedName>
        <fullName evidence="1">Flagellin N-terminal domain-containing protein</fullName>
    </recommendedName>
</protein>
<gene>
    <name evidence="2" type="ORF">KJ970_18625</name>
</gene>
<feature type="domain" description="Flagellin N-terminal" evidence="1">
    <location>
        <begin position="3"/>
        <end position="138"/>
    </location>
</feature>
<dbReference type="PANTHER" id="PTHR42792">
    <property type="entry name" value="FLAGELLIN"/>
    <property type="match status" value="1"/>
</dbReference>
<dbReference type="AlphaFoldDB" id="A0A948S147"/>
<dbReference type="Proteomes" id="UP000777784">
    <property type="component" value="Unassembled WGS sequence"/>
</dbReference>